<feature type="transmembrane region" description="Helical" evidence="7">
    <location>
        <begin position="130"/>
        <end position="150"/>
    </location>
</feature>
<gene>
    <name evidence="10" type="ORF">H9763_02445</name>
</gene>
<dbReference type="Gene3D" id="1.20.1510.10">
    <property type="entry name" value="Cation efflux protein transmembrane domain"/>
    <property type="match status" value="1"/>
</dbReference>
<dbReference type="Pfam" id="PF16916">
    <property type="entry name" value="ZT_dimer"/>
    <property type="match status" value="1"/>
</dbReference>
<dbReference type="FunFam" id="1.20.1510.10:FF:000006">
    <property type="entry name" value="Divalent cation efflux transporter"/>
    <property type="match status" value="1"/>
</dbReference>
<proteinExistence type="inferred from homology"/>
<comment type="subcellular location">
    <subcellularLocation>
        <location evidence="1">Membrane</location>
        <topology evidence="1">Multi-pass membrane protein</topology>
    </subcellularLocation>
</comment>
<keyword evidence="4 7" id="KW-0812">Transmembrane</keyword>
<dbReference type="AlphaFoldDB" id="A0A9D2SCT5"/>
<comment type="similarity">
    <text evidence="2">Belongs to the cation diffusion facilitator (CDF) transporter (TC 2.A.4) family.</text>
</comment>
<evidence type="ECO:0000313" key="11">
    <source>
        <dbReference type="Proteomes" id="UP000886883"/>
    </source>
</evidence>
<evidence type="ECO:0000256" key="2">
    <source>
        <dbReference type="ARBA" id="ARBA00008114"/>
    </source>
</evidence>
<dbReference type="InterPro" id="IPR027469">
    <property type="entry name" value="Cation_efflux_TMD_sf"/>
</dbReference>
<evidence type="ECO:0000259" key="8">
    <source>
        <dbReference type="Pfam" id="PF01545"/>
    </source>
</evidence>
<dbReference type="InterPro" id="IPR002524">
    <property type="entry name" value="Cation_efflux"/>
</dbReference>
<evidence type="ECO:0000256" key="5">
    <source>
        <dbReference type="ARBA" id="ARBA00022989"/>
    </source>
</evidence>
<protein>
    <submittedName>
        <fullName evidence="10">Cation diffusion facilitator family transporter</fullName>
    </submittedName>
</protein>
<reference evidence="10" key="1">
    <citation type="journal article" date="2021" name="PeerJ">
        <title>Extensive microbial diversity within the chicken gut microbiome revealed by metagenomics and culture.</title>
        <authorList>
            <person name="Gilroy R."/>
            <person name="Ravi A."/>
            <person name="Getino M."/>
            <person name="Pursley I."/>
            <person name="Horton D.L."/>
            <person name="Alikhan N.F."/>
            <person name="Baker D."/>
            <person name="Gharbi K."/>
            <person name="Hall N."/>
            <person name="Watson M."/>
            <person name="Adriaenssens E.M."/>
            <person name="Foster-Nyarko E."/>
            <person name="Jarju S."/>
            <person name="Secka A."/>
            <person name="Antonio M."/>
            <person name="Oren A."/>
            <person name="Chaudhuri R.R."/>
            <person name="La Ragione R."/>
            <person name="Hildebrand F."/>
            <person name="Pallen M.J."/>
        </authorList>
    </citation>
    <scope>NUCLEOTIDE SEQUENCE</scope>
    <source>
        <strain evidence="10">USAMLcec3-2134</strain>
    </source>
</reference>
<evidence type="ECO:0000256" key="1">
    <source>
        <dbReference type="ARBA" id="ARBA00004141"/>
    </source>
</evidence>
<dbReference type="InterPro" id="IPR027470">
    <property type="entry name" value="Cation_efflux_CTD"/>
</dbReference>
<dbReference type="SUPFAM" id="SSF160240">
    <property type="entry name" value="Cation efflux protein cytoplasmic domain-like"/>
    <property type="match status" value="1"/>
</dbReference>
<dbReference type="GO" id="GO:0016020">
    <property type="term" value="C:membrane"/>
    <property type="evidence" value="ECO:0007669"/>
    <property type="project" value="UniProtKB-SubCell"/>
</dbReference>
<dbReference type="InterPro" id="IPR036837">
    <property type="entry name" value="Cation_efflux_CTD_sf"/>
</dbReference>
<reference evidence="10" key="2">
    <citation type="submission" date="2021-04" db="EMBL/GenBank/DDBJ databases">
        <authorList>
            <person name="Gilroy R."/>
        </authorList>
    </citation>
    <scope>NUCLEOTIDE SEQUENCE</scope>
    <source>
        <strain evidence="10">USAMLcec3-2134</strain>
    </source>
</reference>
<name>A0A9D2SCT5_9FIRM</name>
<evidence type="ECO:0000256" key="3">
    <source>
        <dbReference type="ARBA" id="ARBA00022448"/>
    </source>
</evidence>
<dbReference type="GO" id="GO:0008324">
    <property type="term" value="F:monoatomic cation transmembrane transporter activity"/>
    <property type="evidence" value="ECO:0007669"/>
    <property type="project" value="InterPro"/>
</dbReference>
<evidence type="ECO:0000256" key="6">
    <source>
        <dbReference type="ARBA" id="ARBA00023136"/>
    </source>
</evidence>
<evidence type="ECO:0000259" key="9">
    <source>
        <dbReference type="Pfam" id="PF16916"/>
    </source>
</evidence>
<dbReference type="InterPro" id="IPR058533">
    <property type="entry name" value="Cation_efflux_TM"/>
</dbReference>
<feature type="transmembrane region" description="Helical" evidence="7">
    <location>
        <begin position="97"/>
        <end position="115"/>
    </location>
</feature>
<dbReference type="NCBIfam" id="TIGR01297">
    <property type="entry name" value="CDF"/>
    <property type="match status" value="1"/>
</dbReference>
<dbReference type="EMBL" id="DWXE01000007">
    <property type="protein sequence ID" value="HJB90308.1"/>
    <property type="molecule type" value="Genomic_DNA"/>
</dbReference>
<feature type="domain" description="Cation efflux protein transmembrane" evidence="8">
    <location>
        <begin position="33"/>
        <end position="222"/>
    </location>
</feature>
<comment type="caution">
    <text evidence="10">The sequence shown here is derived from an EMBL/GenBank/DDBJ whole genome shotgun (WGS) entry which is preliminary data.</text>
</comment>
<sequence length="388" mass="42548">MITFLSRLLIRNPQDVKNPAVRQAYGTLCGAAGIVFNLLLFLGKAAAGLLSRSISITADAFNNLSDAGSSIITLIGFRMSGQEPDPDHPFGHGRIEYLAGLIVSGIILLMAAELIKSSVSKILHPEELTFSPVIVVILAASILVKFYMYLYNRRIAAAIDSAAMKATATDSLSDSVATFAVLAATLTDHFTGLHIDGWCGVLVGLFICRAGISAARDTINPLLGQPPEPEFVDQIRRIVLSHPDVLGMHDLIVHNYGPGRVMISLHAEVSARGDILRLHDTIDNIERELQTQLRCSAVIHMDPIENDDEETKKQKKAVLDILSEIDPKLTMHDFRIVQGPTHTNLIFDVLVPYGFSIGDARLKAEIESQIRKKNPEYYAVINIDKDYT</sequence>
<organism evidence="10 11">
    <name type="scientific">Candidatus Eisenbergiella merdigallinarum</name>
    <dbReference type="NCBI Taxonomy" id="2838552"/>
    <lineage>
        <taxon>Bacteria</taxon>
        <taxon>Bacillati</taxon>
        <taxon>Bacillota</taxon>
        <taxon>Clostridia</taxon>
        <taxon>Lachnospirales</taxon>
        <taxon>Lachnospiraceae</taxon>
        <taxon>Eisenbergiella</taxon>
    </lineage>
</organism>
<dbReference type="Gene3D" id="3.30.70.1350">
    <property type="entry name" value="Cation efflux protein, cytoplasmic domain"/>
    <property type="match status" value="1"/>
</dbReference>
<dbReference type="SUPFAM" id="SSF161111">
    <property type="entry name" value="Cation efflux protein transmembrane domain-like"/>
    <property type="match status" value="1"/>
</dbReference>
<keyword evidence="6 7" id="KW-0472">Membrane</keyword>
<dbReference type="PANTHER" id="PTHR43840:SF15">
    <property type="entry name" value="MITOCHONDRIAL METAL TRANSPORTER 1-RELATED"/>
    <property type="match status" value="1"/>
</dbReference>
<evidence type="ECO:0000313" key="10">
    <source>
        <dbReference type="EMBL" id="HJB90308.1"/>
    </source>
</evidence>
<evidence type="ECO:0000256" key="4">
    <source>
        <dbReference type="ARBA" id="ARBA00022692"/>
    </source>
</evidence>
<evidence type="ECO:0000256" key="7">
    <source>
        <dbReference type="SAM" id="Phobius"/>
    </source>
</evidence>
<dbReference type="PANTHER" id="PTHR43840">
    <property type="entry name" value="MITOCHONDRIAL METAL TRANSPORTER 1-RELATED"/>
    <property type="match status" value="1"/>
</dbReference>
<feature type="transmembrane region" description="Helical" evidence="7">
    <location>
        <begin position="20"/>
        <end position="42"/>
    </location>
</feature>
<keyword evidence="5 7" id="KW-1133">Transmembrane helix</keyword>
<feature type="domain" description="Cation efflux protein cytoplasmic" evidence="9">
    <location>
        <begin position="227"/>
        <end position="303"/>
    </location>
</feature>
<dbReference type="Pfam" id="PF01545">
    <property type="entry name" value="Cation_efflux"/>
    <property type="match status" value="1"/>
</dbReference>
<dbReference type="Proteomes" id="UP000886883">
    <property type="component" value="Unassembled WGS sequence"/>
</dbReference>
<keyword evidence="3" id="KW-0813">Transport</keyword>
<accession>A0A9D2SCT5</accession>
<dbReference type="InterPro" id="IPR050291">
    <property type="entry name" value="CDF_Transporter"/>
</dbReference>